<evidence type="ECO:0000259" key="2">
    <source>
        <dbReference type="Pfam" id="PF17921"/>
    </source>
</evidence>
<evidence type="ECO:0000256" key="1">
    <source>
        <dbReference type="SAM" id="MobiDB-lite"/>
    </source>
</evidence>
<protein>
    <recommendedName>
        <fullName evidence="2">Integrase zinc-binding domain-containing protein</fullName>
    </recommendedName>
</protein>
<proteinExistence type="predicted"/>
<dbReference type="InterPro" id="IPR041588">
    <property type="entry name" value="Integrase_H2C2"/>
</dbReference>
<dbReference type="AlphaFoldDB" id="A0A6V7KS20"/>
<feature type="domain" description="Integrase zinc-binding" evidence="2">
    <location>
        <begin position="89"/>
        <end position="122"/>
    </location>
</feature>
<accession>A0A6V7KS20</accession>
<gene>
    <name evidence="3" type="ORF">BBRV_LOCUS83488</name>
</gene>
<evidence type="ECO:0000313" key="3">
    <source>
        <dbReference type="EMBL" id="CAD1565290.1"/>
    </source>
</evidence>
<name>A0A6V7KS20_9HYME</name>
<dbReference type="EMBL" id="CADCXW020000158">
    <property type="protein sequence ID" value="CAD1565290.1"/>
    <property type="molecule type" value="Genomic_DNA"/>
</dbReference>
<dbReference type="Gene3D" id="1.10.340.70">
    <property type="match status" value="1"/>
</dbReference>
<feature type="region of interest" description="Disordered" evidence="1">
    <location>
        <begin position="57"/>
        <end position="76"/>
    </location>
</feature>
<dbReference type="Pfam" id="PF17921">
    <property type="entry name" value="Integrase_H2C2"/>
    <property type="match status" value="1"/>
</dbReference>
<organism evidence="3">
    <name type="scientific">Bracon brevicornis</name>
    <dbReference type="NCBI Taxonomy" id="1563983"/>
    <lineage>
        <taxon>Eukaryota</taxon>
        <taxon>Metazoa</taxon>
        <taxon>Ecdysozoa</taxon>
        <taxon>Arthropoda</taxon>
        <taxon>Hexapoda</taxon>
        <taxon>Insecta</taxon>
        <taxon>Pterygota</taxon>
        <taxon>Neoptera</taxon>
        <taxon>Endopterygota</taxon>
        <taxon>Hymenoptera</taxon>
        <taxon>Apocrita</taxon>
        <taxon>Ichneumonoidea</taxon>
        <taxon>Braconidae</taxon>
        <taxon>Braconinae</taxon>
        <taxon>Bracon</taxon>
    </lineage>
</organism>
<reference evidence="3" key="1">
    <citation type="submission" date="2020-07" db="EMBL/GenBank/DDBJ databases">
        <authorList>
            <person name="Ferguson B K."/>
        </authorList>
    </citation>
    <scope>NUCLEOTIDE SEQUENCE</scope>
    <source>
        <strain evidence="3">L06</strain>
    </source>
</reference>
<sequence>MRWIFNVKDPGSRLMHWRLKLGEYDFEVVHEADKLDTNADALSRMYVITRAQQRELTASNVAEQESAGEDKIDPSTEEIPVILKGNQRAPFTGHPGSQRLYQKLKMEYYWEDMGGDVEDYVAV</sequence>